<gene>
    <name evidence="3" type="ORF">D1832_11955</name>
</gene>
<proteinExistence type="inferred from homology"/>
<reference evidence="3 4" key="1">
    <citation type="submission" date="2018-08" db="EMBL/GenBank/DDBJ databases">
        <title>Whole genome sequence analysis of Dermacoccus abyssi bacteria isolated from Deep Mariana trench Micromonospora spp reveals genes involved in the environmental adaptation and production of secondary metabolites.</title>
        <authorList>
            <person name="Abdel-Mageed W.M."/>
            <person name="Lehri B."/>
            <person name="Nouioui I."/>
            <person name="Goodfellow I."/>
            <person name="Jaspars M."/>
            <person name="Karlyshev A."/>
        </authorList>
    </citation>
    <scope>NUCLEOTIDE SEQUENCE [LARGE SCALE GENOMIC DNA]</scope>
    <source>
        <strain evidence="3 4">MT1.1</strain>
    </source>
</reference>
<evidence type="ECO:0000256" key="1">
    <source>
        <dbReference type="ARBA" id="ARBA00007689"/>
    </source>
</evidence>
<evidence type="ECO:0000313" key="3">
    <source>
        <dbReference type="EMBL" id="RHW44581.1"/>
    </source>
</evidence>
<dbReference type="Proteomes" id="UP000285376">
    <property type="component" value="Unassembled WGS sequence"/>
</dbReference>
<dbReference type="EMBL" id="QWLM01000015">
    <property type="protein sequence ID" value="RHW44581.1"/>
    <property type="molecule type" value="Genomic_DNA"/>
</dbReference>
<feature type="domain" description="YCII-related" evidence="2">
    <location>
        <begin position="5"/>
        <end position="79"/>
    </location>
</feature>
<evidence type="ECO:0000313" key="4">
    <source>
        <dbReference type="Proteomes" id="UP000285376"/>
    </source>
</evidence>
<comment type="caution">
    <text evidence="3">The sequence shown here is derived from an EMBL/GenBank/DDBJ whole genome shotgun (WGS) entry which is preliminary data.</text>
</comment>
<dbReference type="InterPro" id="IPR005545">
    <property type="entry name" value="YCII"/>
</dbReference>
<dbReference type="AlphaFoldDB" id="A0A417Z1V1"/>
<dbReference type="InterPro" id="IPR011008">
    <property type="entry name" value="Dimeric_a/b-barrel"/>
</dbReference>
<accession>A0A417Z1V1</accession>
<dbReference type="RefSeq" id="WP_118914301.1">
    <property type="nucleotide sequence ID" value="NZ_CBCRVH010000015.1"/>
</dbReference>
<name>A0A417Z1V1_9MICO</name>
<organism evidence="3 4">
    <name type="scientific">Dermacoccus abyssi</name>
    <dbReference type="NCBI Taxonomy" id="322596"/>
    <lineage>
        <taxon>Bacteria</taxon>
        <taxon>Bacillati</taxon>
        <taxon>Actinomycetota</taxon>
        <taxon>Actinomycetes</taxon>
        <taxon>Micrococcales</taxon>
        <taxon>Dermacoccaceae</taxon>
        <taxon>Dermacoccus</taxon>
    </lineage>
</organism>
<protein>
    <recommendedName>
        <fullName evidence="2">YCII-related domain-containing protein</fullName>
    </recommendedName>
</protein>
<dbReference type="SUPFAM" id="SSF54909">
    <property type="entry name" value="Dimeric alpha+beta barrel"/>
    <property type="match status" value="1"/>
</dbReference>
<comment type="similarity">
    <text evidence="1">Belongs to the YciI family.</text>
</comment>
<dbReference type="Gene3D" id="3.30.70.1060">
    <property type="entry name" value="Dimeric alpha+beta barrel"/>
    <property type="match status" value="1"/>
</dbReference>
<sequence>MAIFAVSYRYSDDVAARDTHRPEHREFLAQCKGLLLSGPLTDPPGALLLVAADSAEQVEQRLDGDPFRREGVIVERVVRSYDPLLGSLAGAVAAHR</sequence>
<evidence type="ECO:0000259" key="2">
    <source>
        <dbReference type="Pfam" id="PF03795"/>
    </source>
</evidence>
<dbReference type="Pfam" id="PF03795">
    <property type="entry name" value="YCII"/>
    <property type="match status" value="1"/>
</dbReference>